<proteinExistence type="predicted"/>
<name>A0ABV2XUZ4_9ACTN</name>
<comment type="caution">
    <text evidence="2">The sequence shown here is derived from an EMBL/GenBank/DDBJ whole genome shotgun (WGS) entry which is preliminary data.</text>
</comment>
<keyword evidence="3" id="KW-1185">Reference proteome</keyword>
<feature type="domain" description="Non-reducing end beta-L-arabinofuranosidase-like GH127 C-terminal" evidence="1">
    <location>
        <begin position="56"/>
        <end position="80"/>
    </location>
</feature>
<accession>A0ABV2XUZ4</accession>
<dbReference type="Proteomes" id="UP001550603">
    <property type="component" value="Unassembled WGS sequence"/>
</dbReference>
<sequence length="82" mass="8507">MSGAWCVQLQGGGGRRCGASATDDNAADARARPRVCDLIQTTGPSAGGARRSGGVAVRLTAVPYCGWAHRRRGPMPVWSPGR</sequence>
<evidence type="ECO:0000313" key="3">
    <source>
        <dbReference type="Proteomes" id="UP001550603"/>
    </source>
</evidence>
<protein>
    <recommendedName>
        <fullName evidence="1">Non-reducing end beta-L-arabinofuranosidase-like GH127 C-terminal domain-containing protein</fullName>
    </recommendedName>
</protein>
<dbReference type="RefSeq" id="WP_359789094.1">
    <property type="nucleotide sequence ID" value="NZ_JBEYBN010000018.1"/>
</dbReference>
<evidence type="ECO:0000259" key="1">
    <source>
        <dbReference type="Pfam" id="PF20737"/>
    </source>
</evidence>
<dbReference type="EMBL" id="JBEYBN010000018">
    <property type="protein sequence ID" value="MEU2267837.1"/>
    <property type="molecule type" value="Genomic_DNA"/>
</dbReference>
<evidence type="ECO:0000313" key="2">
    <source>
        <dbReference type="EMBL" id="MEU2267837.1"/>
    </source>
</evidence>
<dbReference type="Pfam" id="PF20737">
    <property type="entry name" value="Glyco_hydro127C"/>
    <property type="match status" value="1"/>
</dbReference>
<dbReference type="InterPro" id="IPR049049">
    <property type="entry name" value="Beta-AFase-like_GH127_C"/>
</dbReference>
<organism evidence="2 3">
    <name type="scientific">Streptomyces olindensis</name>
    <dbReference type="NCBI Taxonomy" id="358823"/>
    <lineage>
        <taxon>Bacteria</taxon>
        <taxon>Bacillati</taxon>
        <taxon>Actinomycetota</taxon>
        <taxon>Actinomycetes</taxon>
        <taxon>Kitasatosporales</taxon>
        <taxon>Streptomycetaceae</taxon>
        <taxon>Streptomyces</taxon>
    </lineage>
</organism>
<gene>
    <name evidence="2" type="ORF">ABZ568_15750</name>
</gene>
<reference evidence="2 3" key="1">
    <citation type="submission" date="2024-06" db="EMBL/GenBank/DDBJ databases">
        <title>The Natural Products Discovery Center: Release of the First 8490 Sequenced Strains for Exploring Actinobacteria Biosynthetic Diversity.</title>
        <authorList>
            <person name="Kalkreuter E."/>
            <person name="Kautsar S.A."/>
            <person name="Yang D."/>
            <person name="Bader C.D."/>
            <person name="Teijaro C.N."/>
            <person name="Fluegel L."/>
            <person name="Davis C.M."/>
            <person name="Simpson J.R."/>
            <person name="Lauterbach L."/>
            <person name="Steele A.D."/>
            <person name="Gui C."/>
            <person name="Meng S."/>
            <person name="Li G."/>
            <person name="Viehrig K."/>
            <person name="Ye F."/>
            <person name="Su P."/>
            <person name="Kiefer A.F."/>
            <person name="Nichols A."/>
            <person name="Cepeda A.J."/>
            <person name="Yan W."/>
            <person name="Fan B."/>
            <person name="Jiang Y."/>
            <person name="Adhikari A."/>
            <person name="Zheng C.-J."/>
            <person name="Schuster L."/>
            <person name="Cowan T.M."/>
            <person name="Smanski M.J."/>
            <person name="Chevrette M.G."/>
            <person name="De Carvalho L.P.S."/>
            <person name="Shen B."/>
        </authorList>
    </citation>
    <scope>NUCLEOTIDE SEQUENCE [LARGE SCALE GENOMIC DNA]</scope>
    <source>
        <strain evidence="2 3">NPDC019583</strain>
    </source>
</reference>